<sequence length="46" mass="4984">MLCYLFSCSTLIILAVTSQIADLHLLLQSIFIASSIPVTNYKPVAA</sequence>
<organism evidence="1 2">
    <name type="scientific">Pseudoalteromonas agarivorans DSM 14585</name>
    <dbReference type="NCBI Taxonomy" id="1312369"/>
    <lineage>
        <taxon>Bacteria</taxon>
        <taxon>Pseudomonadati</taxon>
        <taxon>Pseudomonadota</taxon>
        <taxon>Gammaproteobacteria</taxon>
        <taxon>Alteromonadales</taxon>
        <taxon>Pseudoalteromonadaceae</taxon>
        <taxon>Pseudoalteromonas</taxon>
    </lineage>
</organism>
<dbReference type="EMBL" id="CP011011">
    <property type="protein sequence ID" value="ATC81662.1"/>
    <property type="molecule type" value="Genomic_DNA"/>
</dbReference>
<evidence type="ECO:0000313" key="2">
    <source>
        <dbReference type="Proteomes" id="UP000217277"/>
    </source>
</evidence>
<accession>A0ACA8DU47</accession>
<keyword evidence="2" id="KW-1185">Reference proteome</keyword>
<name>A0ACA8DU47_9GAMM</name>
<evidence type="ECO:0000313" key="1">
    <source>
        <dbReference type="EMBL" id="ATC81662.1"/>
    </source>
</evidence>
<dbReference type="Proteomes" id="UP000217277">
    <property type="component" value="Chromosome I"/>
</dbReference>
<proteinExistence type="predicted"/>
<gene>
    <name evidence="1" type="ORF">PAGA_a1224</name>
</gene>
<protein>
    <submittedName>
        <fullName evidence="1">Uncharacterized protein</fullName>
    </submittedName>
</protein>
<reference evidence="1" key="1">
    <citation type="submission" date="2015-03" db="EMBL/GenBank/DDBJ databases">
        <authorList>
            <person name="Xie B.-B."/>
            <person name="Rong J.-C."/>
            <person name="Qin Q.-L."/>
            <person name="Zhang Y.-Z."/>
        </authorList>
    </citation>
    <scope>NUCLEOTIDE SEQUENCE</scope>
    <source>
        <strain evidence="1">DSM 14585</strain>
    </source>
</reference>